<dbReference type="GO" id="GO:0000272">
    <property type="term" value="P:polysaccharide catabolic process"/>
    <property type="evidence" value="ECO:0007669"/>
    <property type="project" value="UniProtKB-KW"/>
</dbReference>
<dbReference type="AlphaFoldDB" id="A0A1W6LJI0"/>
<feature type="domain" description="GH10" evidence="4">
    <location>
        <begin position="176"/>
        <end position="445"/>
    </location>
</feature>
<evidence type="ECO:0000256" key="1">
    <source>
        <dbReference type="ARBA" id="ARBA00022801"/>
    </source>
</evidence>
<protein>
    <recommendedName>
        <fullName evidence="4">GH10 domain-containing protein</fullName>
    </recommendedName>
</protein>
<proteinExistence type="predicted"/>
<evidence type="ECO:0000313" key="5">
    <source>
        <dbReference type="EMBL" id="ARN55906.1"/>
    </source>
</evidence>
<dbReference type="InterPro" id="IPR001000">
    <property type="entry name" value="GH10_dom"/>
</dbReference>
<dbReference type="STRING" id="1941349.STSP1_00273"/>
<dbReference type="Gene3D" id="3.20.20.80">
    <property type="entry name" value="Glycosidases"/>
    <property type="match status" value="1"/>
</dbReference>
<organism evidence="5 6">
    <name type="scientific">Sedimentisphaera salicampi</name>
    <dbReference type="NCBI Taxonomy" id="1941349"/>
    <lineage>
        <taxon>Bacteria</taxon>
        <taxon>Pseudomonadati</taxon>
        <taxon>Planctomycetota</taxon>
        <taxon>Phycisphaerae</taxon>
        <taxon>Sedimentisphaerales</taxon>
        <taxon>Sedimentisphaeraceae</taxon>
        <taxon>Sedimentisphaera</taxon>
    </lineage>
</organism>
<dbReference type="KEGG" id="pbp:STSP1_00273"/>
<sequence>MRFQVYKEGKLTDTFNLDGAYVFDSEGAALRVSESLDFSDSVISFDMLTYEAGGLAVMWEVEGLGKMQLCTTKLRKRSEPYILNLELARARLMQIMLKREDWQLFDENDNHTNKAIQSAEKLFVSALSHINQPEKASVYADKCLKKAVLASENLAQRHAETNLNTKAGSGKFNEMSFGCTLQPKFAASESYRRKILDLFNYAVIPVSWGEIEKKKGEYDFSSIDNCLAAFGPEKIRLSAGPLLKFERGIYPEWLGGYEYDGIKELAYNFITKIVKKYAGKIDTWQLVGSMNSSNDLGFSFDECIEICRAACLAARAANSKTTKIITLDKPWGWYHSRNACTIPTVQFAETLMQNAITFDKIGIELDLSGKTPDAATKDLMQISAMIDQLTVSSRPICVTSIKVPSKPIEGSGYWREPWSENTQAAFLRALYKILLAKEQMASVTYDSFVDIEEPVGIVTSGGEPKKAMKTLRNFRKLLCG</sequence>
<evidence type="ECO:0000259" key="4">
    <source>
        <dbReference type="Pfam" id="PF00331"/>
    </source>
</evidence>
<dbReference type="RefSeq" id="WP_085754629.1">
    <property type="nucleotide sequence ID" value="NZ_CP021023.1"/>
</dbReference>
<evidence type="ECO:0000256" key="2">
    <source>
        <dbReference type="ARBA" id="ARBA00023277"/>
    </source>
</evidence>
<dbReference type="OrthoDB" id="290971at2"/>
<reference evidence="6" key="1">
    <citation type="submission" date="2017-04" db="EMBL/GenBank/DDBJ databases">
        <title>Comparative genomics and description of representatives of a novel lineage of planctomycetes thriving in anoxic sediments.</title>
        <authorList>
            <person name="Spring S."/>
            <person name="Bunk B."/>
            <person name="Sproer C."/>
        </authorList>
    </citation>
    <scope>NUCLEOTIDE SEQUENCE [LARGE SCALE GENOMIC DNA]</scope>
    <source>
        <strain evidence="6">ST-PulAB-D4</strain>
    </source>
</reference>
<dbReference type="InterPro" id="IPR017853">
    <property type="entry name" value="GH"/>
</dbReference>
<gene>
    <name evidence="5" type="ORF">STSP1_00273</name>
</gene>
<keyword evidence="2" id="KW-0119">Carbohydrate metabolism</keyword>
<dbReference type="EMBL" id="CP021023">
    <property type="protein sequence ID" value="ARN55906.1"/>
    <property type="molecule type" value="Genomic_DNA"/>
</dbReference>
<keyword evidence="6" id="KW-1185">Reference proteome</keyword>
<evidence type="ECO:0000313" key="6">
    <source>
        <dbReference type="Proteomes" id="UP000193334"/>
    </source>
</evidence>
<dbReference type="SUPFAM" id="SSF51445">
    <property type="entry name" value="(Trans)glycosidases"/>
    <property type="match status" value="1"/>
</dbReference>
<dbReference type="Proteomes" id="UP000193334">
    <property type="component" value="Chromosome"/>
</dbReference>
<evidence type="ECO:0000256" key="3">
    <source>
        <dbReference type="ARBA" id="ARBA00023326"/>
    </source>
</evidence>
<name>A0A1W6LJI0_9BACT</name>
<accession>A0A1W6LJI0</accession>
<keyword evidence="3" id="KW-0624">Polysaccharide degradation</keyword>
<dbReference type="Pfam" id="PF00331">
    <property type="entry name" value="Glyco_hydro_10"/>
    <property type="match status" value="1"/>
</dbReference>
<dbReference type="GO" id="GO:0004553">
    <property type="term" value="F:hydrolase activity, hydrolyzing O-glycosyl compounds"/>
    <property type="evidence" value="ECO:0007669"/>
    <property type="project" value="InterPro"/>
</dbReference>
<keyword evidence="1" id="KW-0378">Hydrolase</keyword>